<name>A0A0A2HKD5_CLOBO</name>
<accession>A0A0A2HKD5</accession>
<proteinExistence type="predicted"/>
<dbReference type="EMBL" id="CP069280">
    <property type="protein sequence ID" value="QRI53628.1"/>
    <property type="molecule type" value="Genomic_DNA"/>
</dbReference>
<feature type="domain" description="DNA polymerase III delta subunit C-terminal" evidence="8">
    <location>
        <begin position="230"/>
        <end position="311"/>
    </location>
</feature>
<dbReference type="GO" id="GO:0003887">
    <property type="term" value="F:DNA-directed DNA polymerase activity"/>
    <property type="evidence" value="ECO:0007669"/>
    <property type="project" value="UniProtKB-KW"/>
</dbReference>
<dbReference type="EC" id="2.7.7.7" evidence="1"/>
<evidence type="ECO:0000256" key="6">
    <source>
        <dbReference type="ARBA" id="ARBA00022932"/>
    </source>
</evidence>
<evidence type="ECO:0000256" key="1">
    <source>
        <dbReference type="ARBA" id="ARBA00012417"/>
    </source>
</evidence>
<evidence type="ECO:0000256" key="3">
    <source>
        <dbReference type="ARBA" id="ARBA00022679"/>
    </source>
</evidence>
<reference evidence="9 11" key="2">
    <citation type="submission" date="2019-02" db="EMBL/GenBank/DDBJ databases">
        <title>Genome sequencing of Clostridium botulinum clinical isolates.</title>
        <authorList>
            <person name="Brunt J."/>
            <person name="Van Vliet A.H.M."/>
            <person name="Stringer S.C."/>
            <person name="Grant K.A."/>
            <person name="Carter A.C."/>
            <person name="Peck M.W."/>
        </authorList>
    </citation>
    <scope>NUCLEOTIDE SEQUENCE [LARGE SCALE GENOMIC DNA]</scope>
    <source>
        <strain evidence="9 11">H142660711</strain>
    </source>
</reference>
<keyword evidence="3" id="KW-0808">Transferase</keyword>
<dbReference type="AlphaFoldDB" id="A0A0A2HKD5"/>
<evidence type="ECO:0000313" key="12">
    <source>
        <dbReference type="Proteomes" id="UP000663464"/>
    </source>
</evidence>
<dbReference type="Proteomes" id="UP000663464">
    <property type="component" value="Chromosome"/>
</dbReference>
<gene>
    <name evidence="9" type="ORF">EXM69_19035</name>
    <name evidence="10" type="ORF">JQS73_00410</name>
</gene>
<dbReference type="EMBL" id="SGKC01000062">
    <property type="protein sequence ID" value="NEZ93976.1"/>
    <property type="molecule type" value="Genomic_DNA"/>
</dbReference>
<evidence type="ECO:0000256" key="4">
    <source>
        <dbReference type="ARBA" id="ARBA00022695"/>
    </source>
</evidence>
<dbReference type="Gene3D" id="3.40.50.300">
    <property type="entry name" value="P-loop containing nucleotide triphosphate hydrolases"/>
    <property type="match status" value="1"/>
</dbReference>
<evidence type="ECO:0000313" key="10">
    <source>
        <dbReference type="EMBL" id="QRI53628.1"/>
    </source>
</evidence>
<reference evidence="10 12" key="1">
    <citation type="journal article" date="2014" name="J. Infect. Dis.">
        <title>Molecular characterization of a novel botulinum neurotoxin type H gene.</title>
        <authorList>
            <person name="Dover N."/>
            <person name="Barash J.R."/>
            <person name="Hill K.K."/>
            <person name="Xie G."/>
            <person name="Arnon S.S."/>
        </authorList>
    </citation>
    <scope>NUCLEOTIDE SEQUENCE [LARGE SCALE GENOMIC DNA]</scope>
    <source>
        <strain evidence="10 12">IBCA10-7060</strain>
    </source>
</reference>
<dbReference type="PANTHER" id="PTHR11669:SF8">
    <property type="entry name" value="DNA POLYMERASE III SUBUNIT DELTA"/>
    <property type="match status" value="1"/>
</dbReference>
<dbReference type="PANTHER" id="PTHR11669">
    <property type="entry name" value="REPLICATION FACTOR C / DNA POLYMERASE III GAMMA-TAU SUBUNIT"/>
    <property type="match status" value="1"/>
</dbReference>
<evidence type="ECO:0000256" key="7">
    <source>
        <dbReference type="ARBA" id="ARBA00049244"/>
    </source>
</evidence>
<sequence length="314" mass="36409">MDSHTIIGHENIKNRIKNSIIKGKFSHASIIVGEDGIGKSIIAKEIAMIILEKSQGRSYADLIEFKPINKKSIGIDDIRNLIEEINKKPIEGNKKVIIIYKSELITEVAQNAFLKTIEEPPKGVYIILLCENMEQMLDTIKSRCEIFKLNRLKPCDIENFIKYKYKDIKKENINSAIAFSDGIPGKAERFIEDESLKYIRDMSLGILKDSKDLSNYNYLIKYENFLINYKENWEEILTCILSYLRDSLLFKETGDEELLLNIDKKEYIKHISEKYSYINLDKMVSIINDTRDKLSKNINSTLVFDAMLIKMQEV</sequence>
<evidence type="ECO:0000256" key="5">
    <source>
        <dbReference type="ARBA" id="ARBA00022705"/>
    </source>
</evidence>
<dbReference type="Pfam" id="PF09115">
    <property type="entry name" value="DNApol3-delta_C"/>
    <property type="match status" value="1"/>
</dbReference>
<dbReference type="NCBIfam" id="NF004047">
    <property type="entry name" value="PRK05564.1"/>
    <property type="match status" value="1"/>
</dbReference>
<dbReference type="FunFam" id="1.20.272.10:FF:000039">
    <property type="entry name" value="DNA polymerase III subunit delta"/>
    <property type="match status" value="1"/>
</dbReference>
<dbReference type="Pfam" id="PF13177">
    <property type="entry name" value="DNA_pol3_delta2"/>
    <property type="match status" value="1"/>
</dbReference>
<evidence type="ECO:0000313" key="9">
    <source>
        <dbReference type="EMBL" id="NEZ93976.1"/>
    </source>
</evidence>
<dbReference type="GO" id="GO:0009360">
    <property type="term" value="C:DNA polymerase III complex"/>
    <property type="evidence" value="ECO:0007669"/>
    <property type="project" value="InterPro"/>
</dbReference>
<dbReference type="GO" id="GO:0006261">
    <property type="term" value="P:DNA-templated DNA replication"/>
    <property type="evidence" value="ECO:0007669"/>
    <property type="project" value="TreeGrafter"/>
</dbReference>
<keyword evidence="6" id="KW-0239">DNA-directed DNA polymerase</keyword>
<keyword evidence="4" id="KW-0548">Nucleotidyltransferase</keyword>
<dbReference type="RefSeq" id="WP_003363050.1">
    <property type="nucleotide sequence ID" value="NZ_CP031097.1"/>
</dbReference>
<dbReference type="InterPro" id="IPR050238">
    <property type="entry name" value="DNA_Rep/Repair_Clamp_Loader"/>
</dbReference>
<keyword evidence="5" id="KW-0235">DNA replication</keyword>
<comment type="catalytic activity">
    <reaction evidence="7">
        <text>DNA(n) + a 2'-deoxyribonucleoside 5'-triphosphate = DNA(n+1) + diphosphate</text>
        <dbReference type="Rhea" id="RHEA:22508"/>
        <dbReference type="Rhea" id="RHEA-COMP:17339"/>
        <dbReference type="Rhea" id="RHEA-COMP:17340"/>
        <dbReference type="ChEBI" id="CHEBI:33019"/>
        <dbReference type="ChEBI" id="CHEBI:61560"/>
        <dbReference type="ChEBI" id="CHEBI:173112"/>
        <dbReference type="EC" id="2.7.7.7"/>
    </reaction>
</comment>
<dbReference type="SUPFAM" id="SSF52540">
    <property type="entry name" value="P-loop containing nucleoside triphosphate hydrolases"/>
    <property type="match status" value="1"/>
</dbReference>
<dbReference type="InterPro" id="IPR027417">
    <property type="entry name" value="P-loop_NTPase"/>
</dbReference>
<organism evidence="9 11">
    <name type="scientific">Clostridium botulinum</name>
    <dbReference type="NCBI Taxonomy" id="1491"/>
    <lineage>
        <taxon>Bacteria</taxon>
        <taxon>Bacillati</taxon>
        <taxon>Bacillota</taxon>
        <taxon>Clostridia</taxon>
        <taxon>Eubacteriales</taxon>
        <taxon>Clostridiaceae</taxon>
        <taxon>Clostridium</taxon>
    </lineage>
</organism>
<dbReference type="InterPro" id="IPR015199">
    <property type="entry name" value="DNA_pol_III_delta_C"/>
</dbReference>
<evidence type="ECO:0000256" key="2">
    <source>
        <dbReference type="ARBA" id="ARBA00014363"/>
    </source>
</evidence>
<evidence type="ECO:0000313" key="11">
    <source>
        <dbReference type="Proteomes" id="UP000473887"/>
    </source>
</evidence>
<reference evidence="10" key="3">
    <citation type="submission" date="2021-02" db="EMBL/GenBank/DDBJ databases">
        <authorList>
            <person name="Dover N."/>
            <person name="Barash J.R."/>
            <person name="Bell J.M."/>
            <person name="Sylvester M.D."/>
            <person name="Arnon S."/>
        </authorList>
    </citation>
    <scope>NUCLEOTIDE SEQUENCE</scope>
    <source>
        <strain evidence="10">IBCA10-7060</strain>
    </source>
</reference>
<evidence type="ECO:0000259" key="8">
    <source>
        <dbReference type="Pfam" id="PF09115"/>
    </source>
</evidence>
<dbReference type="GO" id="GO:0003677">
    <property type="term" value="F:DNA binding"/>
    <property type="evidence" value="ECO:0007669"/>
    <property type="project" value="InterPro"/>
</dbReference>
<dbReference type="Proteomes" id="UP000473887">
    <property type="component" value="Unassembled WGS sequence"/>
</dbReference>
<dbReference type="Gene3D" id="1.20.272.10">
    <property type="match status" value="1"/>
</dbReference>
<protein>
    <recommendedName>
        <fullName evidence="2">DNA polymerase III subunit delta'</fullName>
        <ecNumber evidence="1">2.7.7.7</ecNumber>
    </recommendedName>
</protein>